<comment type="subcellular location">
    <subcellularLocation>
        <location evidence="1">Membrane</location>
        <topology evidence="1">Multi-pass membrane protein</topology>
    </subcellularLocation>
</comment>
<feature type="signal peptide" evidence="9">
    <location>
        <begin position="1"/>
        <end position="17"/>
    </location>
</feature>
<feature type="compositionally biased region" description="Low complexity" evidence="7">
    <location>
        <begin position="329"/>
        <end position="342"/>
    </location>
</feature>
<feature type="compositionally biased region" description="Basic and acidic residues" evidence="7">
    <location>
        <begin position="623"/>
        <end position="640"/>
    </location>
</feature>
<feature type="compositionally biased region" description="Basic and acidic residues" evidence="7">
    <location>
        <begin position="305"/>
        <end position="317"/>
    </location>
</feature>
<evidence type="ECO:0000256" key="8">
    <source>
        <dbReference type="SAM" id="Phobius"/>
    </source>
</evidence>
<dbReference type="EMBL" id="JAPDMZ010000073">
    <property type="protein sequence ID" value="KAK0551690.1"/>
    <property type="molecule type" value="Genomic_DNA"/>
</dbReference>
<keyword evidence="3 8" id="KW-1133">Transmembrane helix</keyword>
<evidence type="ECO:0000256" key="4">
    <source>
        <dbReference type="ARBA" id="ARBA00023136"/>
    </source>
</evidence>
<protein>
    <submittedName>
        <fullName evidence="10">Uncharacterized protein</fullName>
    </submittedName>
</protein>
<feature type="compositionally biased region" description="Low complexity" evidence="7">
    <location>
        <begin position="508"/>
        <end position="521"/>
    </location>
</feature>
<evidence type="ECO:0000256" key="3">
    <source>
        <dbReference type="ARBA" id="ARBA00022989"/>
    </source>
</evidence>
<sequence length="779" mass="84920">MLDVLFALIPLSTPAWLVVDRQLLSDFAGSLSFCIWLFAQTPQIYENYERGSVAGLSPFFLIQWMFGDLTNLIGAVLTHQLFFQIALAAYFCSIDTVLLSQYWYYSHKAVDHITSVPDEETERLLEEQLLSPELSTSQSRHDAASIRSTSTRSRWGYHSMRQGAEDKRDRSRSGRRRTRLASTATTMSSSVYSNHSAPDMEAQVQRPSIQHHHTSISPLLPSSGSMSVTYRALSQAAMSVAQLADEAAARRAHSRDRYGTMRASRGTQAVRTQSGRSIAAWKAAQGSSSKDARRNSGSRSRPHGQGKDKERDDDQDHLTSASSQQSINDGALSGSHGSSSDTSDSRQLLNRSSESAAHTRAASAEGATGLSESIDSLQSDGSAASTPSSTHSKFGYGFPSVSVSNLDGGTTSAPLESGVTIRALAPHAEAPSSQVTGDHAEAEQRAEGDLHRRELITRSTSYKRPSSRPSRPRTRTQGTGPFSPSFSRSRQRASADSTLSPSASQTQSVASLHSSVHASGSRTPGAARTGAKMVLLSVGMLFAIGHQTPRSSLKQPSASSAALSRDPVGSRSVQPWSIIDSGRQQSRHTLFDASVLPDRPWTSADHASDLNIRLVKRSASEGTTDREGARRRPNHDHEQDPLQPSPDAPPNSGKKPPPPPERINWEQLIGRTASWTCTVLYLTSRLPQIWTNHMRKSVEGLSMLLFIAAFLGNFFYTISILATPKAGDWWDLGNKSTLTPENKVYLRESLPFLIGSFGASFFDVTILTQWFVFSRQGTL</sequence>
<evidence type="ECO:0000313" key="11">
    <source>
        <dbReference type="Proteomes" id="UP001176517"/>
    </source>
</evidence>
<feature type="compositionally biased region" description="Low complexity" evidence="7">
    <location>
        <begin position="481"/>
        <end position="497"/>
    </location>
</feature>
<feature type="region of interest" description="Disordered" evidence="7">
    <location>
        <begin position="130"/>
        <end position="223"/>
    </location>
</feature>
<dbReference type="Proteomes" id="UP001176517">
    <property type="component" value="Unassembled WGS sequence"/>
</dbReference>
<keyword evidence="4 8" id="KW-0472">Membrane</keyword>
<feature type="compositionally biased region" description="Polar residues" evidence="7">
    <location>
        <begin position="285"/>
        <end position="299"/>
    </location>
</feature>
<comment type="caution">
    <text evidence="10">The sequence shown here is derived from an EMBL/GenBank/DDBJ whole genome shotgun (WGS) entry which is preliminary data.</text>
</comment>
<evidence type="ECO:0000256" key="2">
    <source>
        <dbReference type="ARBA" id="ARBA00022692"/>
    </source>
</evidence>
<feature type="compositionally biased region" description="Pro residues" evidence="7">
    <location>
        <begin position="643"/>
        <end position="661"/>
    </location>
</feature>
<feature type="chain" id="PRO_5043041385" evidence="9">
    <location>
        <begin position="18"/>
        <end position="779"/>
    </location>
</feature>
<dbReference type="GO" id="GO:0000329">
    <property type="term" value="C:fungal-type vacuole membrane"/>
    <property type="evidence" value="ECO:0007669"/>
    <property type="project" value="TreeGrafter"/>
</dbReference>
<feature type="transmembrane region" description="Helical" evidence="8">
    <location>
        <begin position="750"/>
        <end position="773"/>
    </location>
</feature>
<name>A0AAN6JS94_9BASI</name>
<dbReference type="InterPro" id="IPR051415">
    <property type="entry name" value="LAAT-1"/>
</dbReference>
<dbReference type="PANTHER" id="PTHR16201">
    <property type="entry name" value="SEVEN TRANSMEMBRANE PROTEIN 1-RELATED"/>
    <property type="match status" value="1"/>
</dbReference>
<proteinExistence type="inferred from homology"/>
<feature type="compositionally biased region" description="Polar residues" evidence="7">
    <location>
        <begin position="498"/>
        <end position="507"/>
    </location>
</feature>
<evidence type="ECO:0000256" key="9">
    <source>
        <dbReference type="SAM" id="SignalP"/>
    </source>
</evidence>
<organism evidence="10 11">
    <name type="scientific">Tilletia horrida</name>
    <dbReference type="NCBI Taxonomy" id="155126"/>
    <lineage>
        <taxon>Eukaryota</taxon>
        <taxon>Fungi</taxon>
        <taxon>Dikarya</taxon>
        <taxon>Basidiomycota</taxon>
        <taxon>Ustilaginomycotina</taxon>
        <taxon>Exobasidiomycetes</taxon>
        <taxon>Tilletiales</taxon>
        <taxon>Tilletiaceae</taxon>
        <taxon>Tilletia</taxon>
    </lineage>
</organism>
<evidence type="ECO:0000256" key="7">
    <source>
        <dbReference type="SAM" id="MobiDB-lite"/>
    </source>
</evidence>
<feature type="region of interest" description="Disordered" evidence="7">
    <location>
        <begin position="612"/>
        <end position="663"/>
    </location>
</feature>
<evidence type="ECO:0000256" key="1">
    <source>
        <dbReference type="ARBA" id="ARBA00004141"/>
    </source>
</evidence>
<feature type="compositionally biased region" description="Polar residues" evidence="7">
    <location>
        <begin position="265"/>
        <end position="276"/>
    </location>
</feature>
<dbReference type="AlphaFoldDB" id="A0AAN6JS94"/>
<comment type="similarity">
    <text evidence="5">Belongs to the laat-1 family.</text>
</comment>
<feature type="region of interest" description="Disordered" evidence="7">
    <location>
        <begin position="549"/>
        <end position="581"/>
    </location>
</feature>
<feature type="compositionally biased region" description="Polar residues" evidence="7">
    <location>
        <begin position="549"/>
        <end position="562"/>
    </location>
</feature>
<dbReference type="GO" id="GO:0034488">
    <property type="term" value="P:basic amino acid transmembrane export from vacuole"/>
    <property type="evidence" value="ECO:0007669"/>
    <property type="project" value="TreeGrafter"/>
</dbReference>
<keyword evidence="2 8" id="KW-0812">Transmembrane</keyword>
<feature type="compositionally biased region" description="Basic and acidic residues" evidence="7">
    <location>
        <begin position="438"/>
        <end position="456"/>
    </location>
</feature>
<keyword evidence="9" id="KW-0732">Signal</keyword>
<feature type="compositionally biased region" description="Polar residues" evidence="7">
    <location>
        <begin position="346"/>
        <end position="356"/>
    </location>
</feature>
<dbReference type="FunFam" id="1.20.1280.290:FF:000009">
    <property type="entry name" value="PQ loop repeat family protein"/>
    <property type="match status" value="1"/>
</dbReference>
<feature type="compositionally biased region" description="Low complexity" evidence="7">
    <location>
        <begin position="180"/>
        <end position="193"/>
    </location>
</feature>
<dbReference type="Gene3D" id="1.20.1280.290">
    <property type="match status" value="2"/>
</dbReference>
<feature type="transmembrane region" description="Helical" evidence="8">
    <location>
        <begin position="701"/>
        <end position="722"/>
    </location>
</feature>
<feature type="compositionally biased region" description="Polar residues" evidence="7">
    <location>
        <begin position="318"/>
        <end position="328"/>
    </location>
</feature>
<feature type="region of interest" description="Disordered" evidence="7">
    <location>
        <begin position="428"/>
        <end position="526"/>
    </location>
</feature>
<feature type="compositionally biased region" description="Polar residues" evidence="7">
    <location>
        <begin position="370"/>
        <end position="392"/>
    </location>
</feature>
<dbReference type="InterPro" id="IPR006603">
    <property type="entry name" value="PQ-loop_rpt"/>
</dbReference>
<accession>A0AAN6JS94</accession>
<dbReference type="PANTHER" id="PTHR16201:SF34">
    <property type="entry name" value="LYSOSOMAL AMINO ACID TRANSPORTER 1"/>
    <property type="match status" value="1"/>
</dbReference>
<dbReference type="GO" id="GO:0015174">
    <property type="term" value="F:basic amino acid transmembrane transporter activity"/>
    <property type="evidence" value="ECO:0007669"/>
    <property type="project" value="TreeGrafter"/>
</dbReference>
<evidence type="ECO:0000256" key="6">
    <source>
        <dbReference type="ARBA" id="ARBA00050768"/>
    </source>
</evidence>
<keyword evidence="11" id="KW-1185">Reference proteome</keyword>
<dbReference type="SMART" id="SM00679">
    <property type="entry name" value="CTNS"/>
    <property type="match status" value="2"/>
</dbReference>
<dbReference type="Pfam" id="PF04193">
    <property type="entry name" value="PQ-loop"/>
    <property type="match status" value="2"/>
</dbReference>
<comment type="catalytic activity">
    <reaction evidence="6">
        <text>L-histidine(out) + L-arginine(in) = L-histidine(in) + L-arginine(out)</text>
        <dbReference type="Rhea" id="RHEA:71063"/>
        <dbReference type="ChEBI" id="CHEBI:32682"/>
        <dbReference type="ChEBI" id="CHEBI:57595"/>
    </reaction>
</comment>
<gene>
    <name evidence="10" type="ORF">OC846_003180</name>
</gene>
<evidence type="ECO:0000256" key="5">
    <source>
        <dbReference type="ARBA" id="ARBA00038039"/>
    </source>
</evidence>
<reference evidence="10" key="1">
    <citation type="journal article" date="2023" name="PhytoFront">
        <title>Draft Genome Resources of Seven Strains of Tilletia horrida, Causal Agent of Kernel Smut of Rice.</title>
        <authorList>
            <person name="Khanal S."/>
            <person name="Antony Babu S."/>
            <person name="Zhou X.G."/>
        </authorList>
    </citation>
    <scope>NUCLEOTIDE SEQUENCE</scope>
    <source>
        <strain evidence="10">TX6</strain>
    </source>
</reference>
<feature type="compositionally biased region" description="Basic and acidic residues" evidence="7">
    <location>
        <begin position="163"/>
        <end position="172"/>
    </location>
</feature>
<feature type="region of interest" description="Disordered" evidence="7">
    <location>
        <begin position="251"/>
        <end position="394"/>
    </location>
</feature>
<evidence type="ECO:0000313" key="10">
    <source>
        <dbReference type="EMBL" id="KAK0551690.1"/>
    </source>
</evidence>
<feature type="compositionally biased region" description="Low complexity" evidence="7">
    <location>
        <begin position="457"/>
        <end position="469"/>
    </location>
</feature>